<feature type="chain" id="PRO_5010928691" evidence="2">
    <location>
        <begin position="36"/>
        <end position="205"/>
    </location>
</feature>
<comment type="caution">
    <text evidence="3">The sequence shown here is derived from an EMBL/GenBank/DDBJ whole genome shotgun (WGS) entry which is preliminary data.</text>
</comment>
<feature type="non-terminal residue" evidence="3">
    <location>
        <position position="1"/>
    </location>
</feature>
<gene>
    <name evidence="3" type="ORF">QR98_0008190</name>
</gene>
<reference evidence="3 4" key="1">
    <citation type="journal article" date="2015" name="Parasit. Vectors">
        <title>Draft genome of the scabies mite.</title>
        <authorList>
            <person name="Rider S.D.Jr."/>
            <person name="Morgan M.S."/>
            <person name="Arlian L.G."/>
        </authorList>
    </citation>
    <scope>NUCLEOTIDE SEQUENCE [LARGE SCALE GENOMIC DNA]</scope>
    <source>
        <strain evidence="3">Arlian Lab</strain>
    </source>
</reference>
<evidence type="ECO:0000313" key="4">
    <source>
        <dbReference type="Proteomes" id="UP000616769"/>
    </source>
</evidence>
<protein>
    <submittedName>
        <fullName evidence="3">Uncharacterized protein</fullName>
    </submittedName>
</protein>
<proteinExistence type="predicted"/>
<evidence type="ECO:0000256" key="1">
    <source>
        <dbReference type="SAM" id="MobiDB-lite"/>
    </source>
</evidence>
<accession>A0A131ZUG0</accession>
<feature type="region of interest" description="Disordered" evidence="1">
    <location>
        <begin position="45"/>
        <end position="64"/>
    </location>
</feature>
<evidence type="ECO:0000313" key="3">
    <source>
        <dbReference type="EMBL" id="KPM02406.1"/>
    </source>
</evidence>
<dbReference type="AlphaFoldDB" id="A0A131ZUG0"/>
<feature type="compositionally biased region" description="Basic and acidic residues" evidence="1">
    <location>
        <begin position="53"/>
        <end position="64"/>
    </location>
</feature>
<name>A0A131ZUG0_SARSC</name>
<dbReference type="VEuPathDB" id="VectorBase:SSCA009912"/>
<keyword evidence="2" id="KW-0732">Signal</keyword>
<sequence>QVPAGQGQSFLQLRDFVTLCLGLLGHLSSLVGSGACDSHIKAATRWSPTTDTEEPRDSQLDASRRQGDDIVAQNVFLGCPGAESVWRGSGAGVCTTTKAVGHRCPHSRGLGLSRLWESQSMKCLPKTGLASPGSGESACQTPRAVLATRSIFSWLMGCVWGGRGGHWEGGSSSSSTPSVTEAIHGLHYCLGTWGCTPQITIYTEV</sequence>
<dbReference type="EMBL" id="JXLN01001839">
    <property type="protein sequence ID" value="KPM02406.1"/>
    <property type="molecule type" value="Genomic_DNA"/>
</dbReference>
<dbReference type="Proteomes" id="UP000616769">
    <property type="component" value="Unassembled WGS sequence"/>
</dbReference>
<feature type="signal peptide" evidence="2">
    <location>
        <begin position="1"/>
        <end position="35"/>
    </location>
</feature>
<organism evidence="3 4">
    <name type="scientific">Sarcoptes scabiei</name>
    <name type="common">Itch mite</name>
    <name type="synonym">Acarus scabiei</name>
    <dbReference type="NCBI Taxonomy" id="52283"/>
    <lineage>
        <taxon>Eukaryota</taxon>
        <taxon>Metazoa</taxon>
        <taxon>Ecdysozoa</taxon>
        <taxon>Arthropoda</taxon>
        <taxon>Chelicerata</taxon>
        <taxon>Arachnida</taxon>
        <taxon>Acari</taxon>
        <taxon>Acariformes</taxon>
        <taxon>Sarcoptiformes</taxon>
        <taxon>Astigmata</taxon>
        <taxon>Psoroptidia</taxon>
        <taxon>Sarcoptoidea</taxon>
        <taxon>Sarcoptidae</taxon>
        <taxon>Sarcoptinae</taxon>
        <taxon>Sarcoptes</taxon>
    </lineage>
</organism>
<evidence type="ECO:0000256" key="2">
    <source>
        <dbReference type="SAM" id="SignalP"/>
    </source>
</evidence>